<keyword evidence="3" id="KW-1185">Reference proteome</keyword>
<sequence>MHDVELSDEDCLRDFSDTARPTEIVAGVSGGGGGSSKTGYRTKFTQEQKEKMFGFRGGDRVEDMEGGGGGGGSGGAAVL</sequence>
<comment type="caution">
    <text evidence="2">The sequence shown here is derived from an EMBL/GenBank/DDBJ whole genome shotgun (WGS) entry which is preliminary data.</text>
</comment>
<gene>
    <name evidence="2" type="ORF">QJS10_CPA05g02099</name>
</gene>
<organism evidence="2 3">
    <name type="scientific">Acorus calamus</name>
    <name type="common">Sweet flag</name>
    <dbReference type="NCBI Taxonomy" id="4465"/>
    <lineage>
        <taxon>Eukaryota</taxon>
        <taxon>Viridiplantae</taxon>
        <taxon>Streptophyta</taxon>
        <taxon>Embryophyta</taxon>
        <taxon>Tracheophyta</taxon>
        <taxon>Spermatophyta</taxon>
        <taxon>Magnoliopsida</taxon>
        <taxon>Liliopsida</taxon>
        <taxon>Acoraceae</taxon>
        <taxon>Acorus</taxon>
    </lineage>
</organism>
<dbReference type="AlphaFoldDB" id="A0AAV9EUN7"/>
<feature type="region of interest" description="Disordered" evidence="1">
    <location>
        <begin position="56"/>
        <end position="79"/>
    </location>
</feature>
<dbReference type="Proteomes" id="UP001180020">
    <property type="component" value="Unassembled WGS sequence"/>
</dbReference>
<feature type="compositionally biased region" description="Gly residues" evidence="1">
    <location>
        <begin position="66"/>
        <end position="79"/>
    </location>
</feature>
<protein>
    <submittedName>
        <fullName evidence="2">Uncharacterized protein</fullName>
    </submittedName>
</protein>
<evidence type="ECO:0000313" key="3">
    <source>
        <dbReference type="Proteomes" id="UP001180020"/>
    </source>
</evidence>
<dbReference type="EMBL" id="JAUJYO010000005">
    <property type="protein sequence ID" value="KAK1317351.1"/>
    <property type="molecule type" value="Genomic_DNA"/>
</dbReference>
<reference evidence="2" key="2">
    <citation type="submission" date="2023-06" db="EMBL/GenBank/DDBJ databases">
        <authorList>
            <person name="Ma L."/>
            <person name="Liu K.-W."/>
            <person name="Li Z."/>
            <person name="Hsiao Y.-Y."/>
            <person name="Qi Y."/>
            <person name="Fu T."/>
            <person name="Tang G."/>
            <person name="Zhang D."/>
            <person name="Sun W.-H."/>
            <person name="Liu D.-K."/>
            <person name="Li Y."/>
            <person name="Chen G.-Z."/>
            <person name="Liu X.-D."/>
            <person name="Liao X.-Y."/>
            <person name="Jiang Y.-T."/>
            <person name="Yu X."/>
            <person name="Hao Y."/>
            <person name="Huang J."/>
            <person name="Zhao X.-W."/>
            <person name="Ke S."/>
            <person name="Chen Y.-Y."/>
            <person name="Wu W.-L."/>
            <person name="Hsu J.-L."/>
            <person name="Lin Y.-F."/>
            <person name="Huang M.-D."/>
            <person name="Li C.-Y."/>
            <person name="Huang L."/>
            <person name="Wang Z.-W."/>
            <person name="Zhao X."/>
            <person name="Zhong W.-Y."/>
            <person name="Peng D.-H."/>
            <person name="Ahmad S."/>
            <person name="Lan S."/>
            <person name="Zhang J.-S."/>
            <person name="Tsai W.-C."/>
            <person name="Van De Peer Y."/>
            <person name="Liu Z.-J."/>
        </authorList>
    </citation>
    <scope>NUCLEOTIDE SEQUENCE</scope>
    <source>
        <strain evidence="2">CP</strain>
        <tissue evidence="2">Leaves</tissue>
    </source>
</reference>
<dbReference type="Gene3D" id="1.10.10.60">
    <property type="entry name" value="Homeodomain-like"/>
    <property type="match status" value="1"/>
</dbReference>
<evidence type="ECO:0000256" key="1">
    <source>
        <dbReference type="SAM" id="MobiDB-lite"/>
    </source>
</evidence>
<reference evidence="2" key="1">
    <citation type="journal article" date="2023" name="Nat. Commun.">
        <title>Diploid and tetraploid genomes of Acorus and the evolution of monocots.</title>
        <authorList>
            <person name="Ma L."/>
            <person name="Liu K.W."/>
            <person name="Li Z."/>
            <person name="Hsiao Y.Y."/>
            <person name="Qi Y."/>
            <person name="Fu T."/>
            <person name="Tang G.D."/>
            <person name="Zhang D."/>
            <person name="Sun W.H."/>
            <person name="Liu D.K."/>
            <person name="Li Y."/>
            <person name="Chen G.Z."/>
            <person name="Liu X.D."/>
            <person name="Liao X.Y."/>
            <person name="Jiang Y.T."/>
            <person name="Yu X."/>
            <person name="Hao Y."/>
            <person name="Huang J."/>
            <person name="Zhao X.W."/>
            <person name="Ke S."/>
            <person name="Chen Y.Y."/>
            <person name="Wu W.L."/>
            <person name="Hsu J.L."/>
            <person name="Lin Y.F."/>
            <person name="Huang M.D."/>
            <person name="Li C.Y."/>
            <person name="Huang L."/>
            <person name="Wang Z.W."/>
            <person name="Zhao X."/>
            <person name="Zhong W.Y."/>
            <person name="Peng D.H."/>
            <person name="Ahmad S."/>
            <person name="Lan S."/>
            <person name="Zhang J.S."/>
            <person name="Tsai W.C."/>
            <person name="Van de Peer Y."/>
            <person name="Liu Z.J."/>
        </authorList>
    </citation>
    <scope>NUCLEOTIDE SEQUENCE</scope>
    <source>
        <strain evidence="2">CP</strain>
    </source>
</reference>
<accession>A0AAV9EUN7</accession>
<name>A0AAV9EUN7_ACOCL</name>
<proteinExistence type="predicted"/>
<evidence type="ECO:0000313" key="2">
    <source>
        <dbReference type="EMBL" id="KAK1317351.1"/>
    </source>
</evidence>